<dbReference type="Proteomes" id="UP000010843">
    <property type="component" value="Chromosome"/>
</dbReference>
<proteinExistence type="predicted"/>
<dbReference type="KEGG" id="npe:Natpe_2721"/>
<dbReference type="STRING" id="797303.Natpe_2721"/>
<dbReference type="Proteomes" id="UP000011593">
    <property type="component" value="Unassembled WGS sequence"/>
</dbReference>
<dbReference type="eggNOG" id="arCOG00724">
    <property type="taxonomic scope" value="Archaea"/>
</dbReference>
<reference evidence="1" key="2">
    <citation type="submission" date="2012-02" db="EMBL/GenBank/DDBJ databases">
        <title>Complete sequence of chromosome of Natrinema pellirubrum DSM 15624.</title>
        <authorList>
            <consortium name="US DOE Joint Genome Institute"/>
            <person name="Lucas S."/>
            <person name="Han J."/>
            <person name="Lapidus A."/>
            <person name="Cheng J.-F."/>
            <person name="Goodwin L."/>
            <person name="Pitluck S."/>
            <person name="Peters L."/>
            <person name="Teshima H."/>
            <person name="Detter J.C."/>
            <person name="Han C."/>
            <person name="Tapia R."/>
            <person name="Land M."/>
            <person name="Hauser L."/>
            <person name="Kyrpides N."/>
            <person name="Ivanova N."/>
            <person name="Pagani I."/>
            <person name="Sproer C."/>
            <person name="Anderson I."/>
            <person name="Woyke T."/>
        </authorList>
    </citation>
    <scope>NUCLEOTIDE SEQUENCE</scope>
    <source>
        <strain evidence="1">DSM 15624</strain>
    </source>
</reference>
<dbReference type="AlphaFoldDB" id="L0JQ66"/>
<sequence>MSDDETEPLDKKEGKFHPRLLLLDEFGGELHGKKKFHKCLYHFREDSEDISVDDWTFTHDHFGPTEEGLSKNLLALDNLNLIVIEKDGKKYIYKETEKGSSFTQGLRNGLRKLWGDEIQEREKSLELVAEVNKDRSASEIIDDWKEQKEEPYGIDQ</sequence>
<dbReference type="OrthoDB" id="324335at2157"/>
<evidence type="ECO:0000313" key="1">
    <source>
        <dbReference type="EMBL" id="AGB32526.1"/>
    </source>
</evidence>
<dbReference type="EMBL" id="AOIE01000076">
    <property type="protein sequence ID" value="ELY73665.1"/>
    <property type="molecule type" value="Genomic_DNA"/>
</dbReference>
<keyword evidence="4" id="KW-1185">Reference proteome</keyword>
<organism evidence="1 3">
    <name type="scientific">Natrinema pellirubrum (strain DSM 15624 / CIP 106293 / JCM 10476 / NCIMB 786 / 157)</name>
    <dbReference type="NCBI Taxonomy" id="797303"/>
    <lineage>
        <taxon>Archaea</taxon>
        <taxon>Methanobacteriati</taxon>
        <taxon>Methanobacteriota</taxon>
        <taxon>Stenosarchaea group</taxon>
        <taxon>Halobacteria</taxon>
        <taxon>Halobacteriales</taxon>
        <taxon>Natrialbaceae</taxon>
        <taxon>Natrinema</taxon>
    </lineage>
</organism>
<reference evidence="2 4" key="3">
    <citation type="journal article" date="2014" name="PLoS Genet.">
        <title>Phylogenetically driven sequencing of extremely halophilic archaea reveals strategies for static and dynamic osmo-response.</title>
        <authorList>
            <person name="Becker E.A."/>
            <person name="Seitzer P.M."/>
            <person name="Tritt A."/>
            <person name="Larsen D."/>
            <person name="Krusor M."/>
            <person name="Yao A.I."/>
            <person name="Wu D."/>
            <person name="Madern D."/>
            <person name="Eisen J.A."/>
            <person name="Darling A.E."/>
            <person name="Facciotti M.T."/>
        </authorList>
    </citation>
    <scope>NUCLEOTIDE SEQUENCE [LARGE SCALE GENOMIC DNA]</scope>
    <source>
        <strain evidence="2 4">DSM 15624</strain>
    </source>
</reference>
<dbReference type="RefSeq" id="WP_006181911.1">
    <property type="nucleotide sequence ID" value="NC_019962.1"/>
</dbReference>
<evidence type="ECO:0000313" key="4">
    <source>
        <dbReference type="Proteomes" id="UP000011593"/>
    </source>
</evidence>
<gene>
    <name evidence="1" type="ordered locus">Natpe_2721</name>
    <name evidence="2" type="ORF">C488_12713</name>
</gene>
<reference evidence="3" key="1">
    <citation type="submission" date="2012-02" db="EMBL/GenBank/DDBJ databases">
        <title>Complete sequence of chromosome of Natrinema pellirubrum DSM 15624.</title>
        <authorList>
            <person name="Lucas S."/>
            <person name="Han J."/>
            <person name="Lapidus A."/>
            <person name="Cheng J.-F."/>
            <person name="Goodwin L."/>
            <person name="Pitluck S."/>
            <person name="Peters L."/>
            <person name="Teshima H."/>
            <person name="Detter J.C."/>
            <person name="Han C."/>
            <person name="Tapia R."/>
            <person name="Land M."/>
            <person name="Hauser L."/>
            <person name="Kyrpides N."/>
            <person name="Ivanova N."/>
            <person name="Pagani I."/>
            <person name="Sproer C."/>
            <person name="Anderson I."/>
            <person name="Woyke T."/>
        </authorList>
    </citation>
    <scope>NUCLEOTIDE SEQUENCE [LARGE SCALE GENOMIC DNA]</scope>
    <source>
        <strain evidence="3">DSM 15624 / JCM 10476 / NCIMB 786</strain>
    </source>
</reference>
<protein>
    <submittedName>
        <fullName evidence="1">Uncharacterized protein</fullName>
    </submittedName>
</protein>
<name>L0JQ66_NATP1</name>
<accession>L0JQ66</accession>
<evidence type="ECO:0000313" key="2">
    <source>
        <dbReference type="EMBL" id="ELY73665.1"/>
    </source>
</evidence>
<dbReference type="EMBL" id="CP003372">
    <property type="protein sequence ID" value="AGB32526.1"/>
    <property type="molecule type" value="Genomic_DNA"/>
</dbReference>
<evidence type="ECO:0000313" key="3">
    <source>
        <dbReference type="Proteomes" id="UP000010843"/>
    </source>
</evidence>
<dbReference type="HOGENOM" id="CLU_1745490_0_0_2"/>
<dbReference type="GeneID" id="14335884"/>